<dbReference type="HOGENOM" id="CLU_097520_0_0_2"/>
<protein>
    <recommendedName>
        <fullName evidence="2">AnfO protein, required for Mo-and V-independent nitrogenase</fullName>
    </recommendedName>
</protein>
<dbReference type="STRING" id="269797.Mbar_A2471"/>
<dbReference type="NCBIfam" id="TIGR02940">
    <property type="entry name" value="anfO_nitrog"/>
    <property type="match status" value="1"/>
</dbReference>
<dbReference type="eggNOG" id="arCOG05249">
    <property type="taxonomic scope" value="Archaea"/>
</dbReference>
<reference evidence="1" key="1">
    <citation type="submission" date="2006-06" db="EMBL/GenBank/DDBJ databases">
        <title>Complete sequence of chromosome 1 of Methanosarcina barkeri str. fusaro.</title>
        <authorList>
            <person name="Copeland A."/>
            <person name="Lucas S."/>
            <person name="Lapidus A."/>
            <person name="Barry K."/>
            <person name="Detter J.C."/>
            <person name="Glavina T."/>
            <person name="Hammon N."/>
            <person name="Israni S."/>
            <person name="Pitluck S."/>
            <person name="Goodwin L.A."/>
            <person name="Saunders E.H."/>
            <person name="Schmutz J."/>
            <person name="Larimer F."/>
            <person name="Land M."/>
            <person name="Anderson I."/>
            <person name="Richardson P."/>
        </authorList>
    </citation>
    <scope>NUCLEOTIDE SEQUENCE</scope>
    <source>
        <strain evidence="1">Fusaro</strain>
    </source>
</reference>
<dbReference type="AlphaFoldDB" id="Q469Q8"/>
<dbReference type="EMBL" id="CP000099">
    <property type="protein sequence ID" value="AAZ71384.1"/>
    <property type="molecule type" value="Genomic_DNA"/>
</dbReference>
<evidence type="ECO:0008006" key="2">
    <source>
        <dbReference type="Google" id="ProtNLM"/>
    </source>
</evidence>
<evidence type="ECO:0000313" key="1">
    <source>
        <dbReference type="EMBL" id="AAZ71384.1"/>
    </source>
</evidence>
<proteinExistence type="predicted"/>
<dbReference type="InterPro" id="IPR014287">
    <property type="entry name" value="Nase_Fe-Fe_AnfO"/>
</dbReference>
<dbReference type="Pfam" id="PF09582">
    <property type="entry name" value="AnfO_nitrog"/>
    <property type="match status" value="1"/>
</dbReference>
<dbReference type="SUPFAM" id="SSF53146">
    <property type="entry name" value="Nitrogenase accessory factor-like"/>
    <property type="match status" value="1"/>
</dbReference>
<name>Q469Q8_METBF</name>
<dbReference type="KEGG" id="mba:Mbar_A2471"/>
<organism evidence="1">
    <name type="scientific">Methanosarcina barkeri (strain Fusaro / DSM 804)</name>
    <dbReference type="NCBI Taxonomy" id="269797"/>
    <lineage>
        <taxon>Archaea</taxon>
        <taxon>Methanobacteriati</taxon>
        <taxon>Methanobacteriota</taxon>
        <taxon>Stenosarchaea group</taxon>
        <taxon>Methanomicrobia</taxon>
        <taxon>Methanosarcinales</taxon>
        <taxon>Methanosarcinaceae</taxon>
        <taxon>Methanosarcina</taxon>
    </lineage>
</organism>
<dbReference type="InterPro" id="IPR036105">
    <property type="entry name" value="DiNase_FeMo-co_biosyn_sf"/>
</dbReference>
<accession>Q469Q8</accession>
<sequence length="218" mass="24280">MIGGGTLKISVVENDKQEASSIFEPGFIAVYEEDGGEWKVLTRFENQVCNAKGMAAVRTSVADTIKQLGDVKVIVASEIPGIASGTFQAASFDIFLVEGNVLDLLDSIKKEMLETIEERQKEPPKFDITQFLESGVNKGDFSINIEDIMFKNPDLTSKKILIPYLKNGEFNRLDVICSHIPKWFVTNLSAMGFEYEIVNDLPNRKTVRVVRSQTPPSK</sequence>
<dbReference type="PaxDb" id="269797-Mbar_A2471"/>
<gene>
    <name evidence="1" type="ordered locus">Mbar_A2471</name>
</gene>
<dbReference type="Gene3D" id="3.30.420.130">
    <property type="entry name" value="Dinitrogenase iron-molybdenum cofactor biosynthesis domain"/>
    <property type="match status" value="1"/>
</dbReference>